<evidence type="ECO:0000313" key="4">
    <source>
        <dbReference type="Proteomes" id="UP000605986"/>
    </source>
</evidence>
<dbReference type="GO" id="GO:0042134">
    <property type="term" value="F:rRNA primary transcript binding"/>
    <property type="evidence" value="ECO:0007669"/>
    <property type="project" value="InterPro"/>
</dbReference>
<dbReference type="Proteomes" id="UP000605986">
    <property type="component" value="Unassembled WGS sequence"/>
</dbReference>
<name>A0A8H4KB29_9HYPO</name>
<dbReference type="PANTHER" id="PTHR37792">
    <property type="entry name" value="RIBONUCLEASE MRP PROTEIN SUBUNIT RMP1"/>
    <property type="match status" value="1"/>
</dbReference>
<dbReference type="GO" id="GO:0000172">
    <property type="term" value="C:ribonuclease MRP complex"/>
    <property type="evidence" value="ECO:0007669"/>
    <property type="project" value="InterPro"/>
</dbReference>
<dbReference type="OrthoDB" id="5414547at2759"/>
<keyword evidence="4" id="KW-1185">Reference proteome</keyword>
<protein>
    <submittedName>
        <fullName evidence="3">Ribonuclease MRP protein subunit rmp1</fullName>
    </submittedName>
</protein>
<feature type="region of interest" description="Disordered" evidence="1">
    <location>
        <begin position="179"/>
        <end position="242"/>
    </location>
</feature>
<dbReference type="GO" id="GO:0000294">
    <property type="term" value="P:nuclear-transcribed mRNA catabolic process, RNase MRP-dependent"/>
    <property type="evidence" value="ECO:0007669"/>
    <property type="project" value="TreeGrafter"/>
</dbReference>
<accession>A0A8H4KB29</accession>
<gene>
    <name evidence="3" type="ORF">F53441_10262</name>
</gene>
<dbReference type="PANTHER" id="PTHR37792:SF1">
    <property type="entry name" value="RIBONUCLEASE MRP PROTEIN SUBUNIT RMP1"/>
    <property type="match status" value="1"/>
</dbReference>
<dbReference type="AlphaFoldDB" id="A0A8H4KB29"/>
<organism evidence="3 4">
    <name type="scientific">Fusarium austroafricanum</name>
    <dbReference type="NCBI Taxonomy" id="2364996"/>
    <lineage>
        <taxon>Eukaryota</taxon>
        <taxon>Fungi</taxon>
        <taxon>Dikarya</taxon>
        <taxon>Ascomycota</taxon>
        <taxon>Pezizomycotina</taxon>
        <taxon>Sordariomycetes</taxon>
        <taxon>Hypocreomycetidae</taxon>
        <taxon>Hypocreales</taxon>
        <taxon>Nectriaceae</taxon>
        <taxon>Fusarium</taxon>
        <taxon>Fusarium concolor species complex</taxon>
    </lineage>
</organism>
<evidence type="ECO:0000259" key="2">
    <source>
        <dbReference type="Pfam" id="PF20945"/>
    </source>
</evidence>
<dbReference type="InterPro" id="IPR047205">
    <property type="entry name" value="RMP1"/>
</dbReference>
<sequence>MTTPPDAALLTTTSESLAPLLPILNGFAHRHKNQHSSSHWWSSFSLLRRAVRNIVEDLNIRPRKTKSGNVKRDSHPALARAKWMMRHVVPRAFVAFSQLAADNQHAPLGLLLLSVLARIHTLLSHLVPTNHDGESSISAVTKSMPLEPNRSTPLELTTAEAPAPDVDMGVAISRDELLSTQKKARSIPESGSNLKEPKPKERKSKSLHTNLHKSSPNDDTKDRPKKKKRKDSDAFSSLFGSL</sequence>
<feature type="domain" description="RNase MRP protein 1 RNA binding" evidence="2">
    <location>
        <begin position="23"/>
        <end position="118"/>
    </location>
</feature>
<evidence type="ECO:0000313" key="3">
    <source>
        <dbReference type="EMBL" id="KAF4446038.1"/>
    </source>
</evidence>
<dbReference type="InterPro" id="IPR047204">
    <property type="entry name" value="RMP1_RBD"/>
</dbReference>
<dbReference type="GO" id="GO:0000466">
    <property type="term" value="P:maturation of 5.8S rRNA from tricistronic rRNA transcript (SSU-rRNA, 5.8S rRNA, LSU-rRNA)"/>
    <property type="evidence" value="ECO:0007669"/>
    <property type="project" value="TreeGrafter"/>
</dbReference>
<reference evidence="3" key="1">
    <citation type="submission" date="2020-01" db="EMBL/GenBank/DDBJ databases">
        <title>Identification and distribution of gene clusters putatively required for synthesis of sphingolipid metabolism inhibitors in phylogenetically diverse species of the filamentous fungus Fusarium.</title>
        <authorList>
            <person name="Kim H.-S."/>
            <person name="Busman M."/>
            <person name="Brown D.W."/>
            <person name="Divon H."/>
            <person name="Uhlig S."/>
            <person name="Proctor R.H."/>
        </authorList>
    </citation>
    <scope>NUCLEOTIDE SEQUENCE</scope>
    <source>
        <strain evidence="3">NRRL 53441</strain>
    </source>
</reference>
<comment type="caution">
    <text evidence="3">The sequence shown here is derived from an EMBL/GenBank/DDBJ whole genome shotgun (WGS) entry which is preliminary data.</text>
</comment>
<proteinExistence type="predicted"/>
<dbReference type="EMBL" id="JAADJG010000481">
    <property type="protein sequence ID" value="KAF4446038.1"/>
    <property type="molecule type" value="Genomic_DNA"/>
</dbReference>
<evidence type="ECO:0000256" key="1">
    <source>
        <dbReference type="SAM" id="MobiDB-lite"/>
    </source>
</evidence>
<dbReference type="Pfam" id="PF20945">
    <property type="entry name" value="RMP1"/>
    <property type="match status" value="1"/>
</dbReference>